<comment type="caution">
    <text evidence="2">The sequence shown here is derived from an EMBL/GenBank/DDBJ whole genome shotgun (WGS) entry which is preliminary data.</text>
</comment>
<name>A0A371FJ28_MUCPR</name>
<keyword evidence="3" id="KW-1185">Reference proteome</keyword>
<dbReference type="Pfam" id="PF03108">
    <property type="entry name" value="DBD_Tnp_Mut"/>
    <property type="match status" value="1"/>
</dbReference>
<sequence length="151" mass="17799">MFVYIDETQIPFWNLLPHYTYINSAHLDQETHFPKLDVPSSWHVGDELNVGLGFDSKCDVEMDMKQYFMKMHQSFCVVESKPTILSMRCPNSGKGCPWNMRATMFKKENKCVITKWGGRHIYTNCKNHFEEKFGRFCEFSPKVQRWIDGIS</sequence>
<proteinExistence type="predicted"/>
<gene>
    <name evidence="2" type="ORF">CR513_41463</name>
</gene>
<feature type="non-terminal residue" evidence="2">
    <location>
        <position position="1"/>
    </location>
</feature>
<protein>
    <recommendedName>
        <fullName evidence="1">Transposase MuDR plant domain-containing protein</fullName>
    </recommendedName>
</protein>
<dbReference type="OrthoDB" id="1435097at2759"/>
<evidence type="ECO:0000259" key="1">
    <source>
        <dbReference type="Pfam" id="PF03108"/>
    </source>
</evidence>
<feature type="domain" description="Transposase MuDR plant" evidence="1">
    <location>
        <begin position="46"/>
        <end position="108"/>
    </location>
</feature>
<dbReference type="Proteomes" id="UP000257109">
    <property type="component" value="Unassembled WGS sequence"/>
</dbReference>
<organism evidence="2 3">
    <name type="scientific">Mucuna pruriens</name>
    <name type="common">Velvet bean</name>
    <name type="synonym">Dolichos pruriens</name>
    <dbReference type="NCBI Taxonomy" id="157652"/>
    <lineage>
        <taxon>Eukaryota</taxon>
        <taxon>Viridiplantae</taxon>
        <taxon>Streptophyta</taxon>
        <taxon>Embryophyta</taxon>
        <taxon>Tracheophyta</taxon>
        <taxon>Spermatophyta</taxon>
        <taxon>Magnoliopsida</taxon>
        <taxon>eudicotyledons</taxon>
        <taxon>Gunneridae</taxon>
        <taxon>Pentapetalae</taxon>
        <taxon>rosids</taxon>
        <taxon>fabids</taxon>
        <taxon>Fabales</taxon>
        <taxon>Fabaceae</taxon>
        <taxon>Papilionoideae</taxon>
        <taxon>50 kb inversion clade</taxon>
        <taxon>NPAAA clade</taxon>
        <taxon>indigoferoid/millettioid clade</taxon>
        <taxon>Phaseoleae</taxon>
        <taxon>Mucuna</taxon>
    </lineage>
</organism>
<accession>A0A371FJ28</accession>
<evidence type="ECO:0000313" key="3">
    <source>
        <dbReference type="Proteomes" id="UP000257109"/>
    </source>
</evidence>
<dbReference type="EMBL" id="QJKJ01008911">
    <property type="protein sequence ID" value="RDX78292.1"/>
    <property type="molecule type" value="Genomic_DNA"/>
</dbReference>
<dbReference type="InterPro" id="IPR004332">
    <property type="entry name" value="Transposase_MuDR"/>
</dbReference>
<reference evidence="2" key="1">
    <citation type="submission" date="2018-05" db="EMBL/GenBank/DDBJ databases">
        <title>Draft genome of Mucuna pruriens seed.</title>
        <authorList>
            <person name="Nnadi N.E."/>
            <person name="Vos R."/>
            <person name="Hasami M.H."/>
            <person name="Devisetty U.K."/>
            <person name="Aguiy J.C."/>
        </authorList>
    </citation>
    <scope>NUCLEOTIDE SEQUENCE [LARGE SCALE GENOMIC DNA]</scope>
    <source>
        <strain evidence="2">JCA_2017</strain>
    </source>
</reference>
<dbReference type="AlphaFoldDB" id="A0A371FJ28"/>
<evidence type="ECO:0000313" key="2">
    <source>
        <dbReference type="EMBL" id="RDX78292.1"/>
    </source>
</evidence>